<dbReference type="Pfam" id="PF00022">
    <property type="entry name" value="Actin"/>
    <property type="match status" value="1"/>
</dbReference>
<evidence type="ECO:0000313" key="3">
    <source>
        <dbReference type="EMBL" id="ORY01704.1"/>
    </source>
</evidence>
<keyword evidence="4" id="KW-1185">Reference proteome</keyword>
<dbReference type="AlphaFoldDB" id="A0A1Y1YV35"/>
<dbReference type="EMBL" id="MCFE01000066">
    <property type="protein sequence ID" value="ORY01704.1"/>
    <property type="molecule type" value="Genomic_DNA"/>
</dbReference>
<proteinExistence type="inferred from homology"/>
<name>A0A1Y1YV35_9FUNG</name>
<dbReference type="PROSITE" id="PS00432">
    <property type="entry name" value="ACTINS_2"/>
    <property type="match status" value="1"/>
</dbReference>
<dbReference type="CDD" id="cd13395">
    <property type="entry name" value="ASKHA_NBD_Arp4_ACTL6-like"/>
    <property type="match status" value="1"/>
</dbReference>
<comment type="caution">
    <text evidence="3">The sequence shown here is derived from an EMBL/GenBank/DDBJ whole genome shotgun (WGS) entry which is preliminary data.</text>
</comment>
<dbReference type="Gene3D" id="3.90.640.10">
    <property type="entry name" value="Actin, Chain A, domain 4"/>
    <property type="match status" value="1"/>
</dbReference>
<dbReference type="InParanoid" id="A0A1Y1YV35"/>
<dbReference type="FunFam" id="3.30.420.40:FF:000050">
    <property type="entry name" value="Actin, alpha skeletal muscle"/>
    <property type="match status" value="1"/>
</dbReference>
<organism evidence="3 4">
    <name type="scientific">Basidiobolus meristosporus CBS 931.73</name>
    <dbReference type="NCBI Taxonomy" id="1314790"/>
    <lineage>
        <taxon>Eukaryota</taxon>
        <taxon>Fungi</taxon>
        <taxon>Fungi incertae sedis</taxon>
        <taxon>Zoopagomycota</taxon>
        <taxon>Entomophthoromycotina</taxon>
        <taxon>Basidiobolomycetes</taxon>
        <taxon>Basidiobolales</taxon>
        <taxon>Basidiobolaceae</taxon>
        <taxon>Basidiobolus</taxon>
    </lineage>
</organism>
<evidence type="ECO:0000256" key="2">
    <source>
        <dbReference type="SAM" id="MobiDB-lite"/>
    </source>
</evidence>
<evidence type="ECO:0000256" key="1">
    <source>
        <dbReference type="RuleBase" id="RU000487"/>
    </source>
</evidence>
<comment type="similarity">
    <text evidence="1">Belongs to the actin family.</text>
</comment>
<dbReference type="Gene3D" id="3.30.420.40">
    <property type="match status" value="3"/>
</dbReference>
<evidence type="ECO:0000313" key="4">
    <source>
        <dbReference type="Proteomes" id="UP000193498"/>
    </source>
</evidence>
<dbReference type="Proteomes" id="UP000193498">
    <property type="component" value="Unassembled WGS sequence"/>
</dbReference>
<dbReference type="PANTHER" id="PTHR11937">
    <property type="entry name" value="ACTIN"/>
    <property type="match status" value="1"/>
</dbReference>
<dbReference type="InterPro" id="IPR004000">
    <property type="entry name" value="Actin"/>
</dbReference>
<sequence length="443" mass="49672">MATYGGDEVSALVIDVGTCWTKAGYAGEDAPKTVFPSFVGVTESQEDENNEENRDESMTDAGTGESLDQQSSSKKTLKYHVGDSDFSCWRENMDIKNPLKDGLVDDWEALEEIWNYAFLDRLRVNPEEHPLLVTEASWNTREIREKIAELAFEKYNSPAFFICKNAVLSAFASGKPTALVLDSGGGMTSAVPVYDGYVLKKGILKQSIGGEFISDQILHDFKANKGVEINPHYLIDKKSPVEAGEPAQVEFKNRPNTNPNYHYQMQMRAIHEYKESVCQVFENIYDENTVGTRPLKSFEFPDGYNNQFGTERFALPEIMFQPPRFIVKQSLFDINECQGVSQLIYNSIASCDVDVRPHLFNNVVLSGGNTLYPGFSDRVNFELYNLAPASKIKIHAAGNSVERKYSNWIGGSILASLGTFHQLWVSKKEYEESGGSILEKKCQ</sequence>
<dbReference type="FunCoup" id="A0A1Y1YV35">
    <property type="interactions" value="247"/>
</dbReference>
<accession>A0A1Y1YV35</accession>
<dbReference type="SMART" id="SM00268">
    <property type="entry name" value="ACTIN"/>
    <property type="match status" value="1"/>
</dbReference>
<dbReference type="InterPro" id="IPR043129">
    <property type="entry name" value="ATPase_NBD"/>
</dbReference>
<dbReference type="OrthoDB" id="5132116at2759"/>
<feature type="region of interest" description="Disordered" evidence="2">
    <location>
        <begin position="42"/>
        <end position="76"/>
    </location>
</feature>
<dbReference type="InterPro" id="IPR004001">
    <property type="entry name" value="Actin_CS"/>
</dbReference>
<dbReference type="FunFam" id="3.30.420.40:FF:000058">
    <property type="entry name" value="Putative actin-related protein 5"/>
    <property type="match status" value="1"/>
</dbReference>
<protein>
    <submittedName>
        <fullName evidence="3">Actin/actin-like protein</fullName>
    </submittedName>
</protein>
<gene>
    <name evidence="3" type="ORF">K493DRAFT_328707</name>
</gene>
<reference evidence="3 4" key="1">
    <citation type="submission" date="2016-07" db="EMBL/GenBank/DDBJ databases">
        <title>Pervasive Adenine N6-methylation of Active Genes in Fungi.</title>
        <authorList>
            <consortium name="DOE Joint Genome Institute"/>
            <person name="Mondo S.J."/>
            <person name="Dannebaum R.O."/>
            <person name="Kuo R.C."/>
            <person name="Labutti K."/>
            <person name="Haridas S."/>
            <person name="Kuo A."/>
            <person name="Salamov A."/>
            <person name="Ahrendt S.R."/>
            <person name="Lipzen A."/>
            <person name="Sullivan W."/>
            <person name="Andreopoulos W.B."/>
            <person name="Clum A."/>
            <person name="Lindquist E."/>
            <person name="Daum C."/>
            <person name="Ramamoorthy G.K."/>
            <person name="Gryganskyi A."/>
            <person name="Culley D."/>
            <person name="Magnuson J.K."/>
            <person name="James T.Y."/>
            <person name="O'Malley M.A."/>
            <person name="Stajich J.E."/>
            <person name="Spatafora J.W."/>
            <person name="Visel A."/>
            <person name="Grigoriev I.V."/>
        </authorList>
    </citation>
    <scope>NUCLEOTIDE SEQUENCE [LARGE SCALE GENOMIC DNA]</scope>
    <source>
        <strain evidence="3 4">CBS 931.73</strain>
    </source>
</reference>
<dbReference type="SUPFAM" id="SSF53067">
    <property type="entry name" value="Actin-like ATPase domain"/>
    <property type="match status" value="2"/>
</dbReference>
<dbReference type="STRING" id="1314790.A0A1Y1YV35"/>